<dbReference type="AlphaFoldDB" id="A0A5N5N3B3"/>
<evidence type="ECO:0000256" key="1">
    <source>
        <dbReference type="SAM" id="MobiDB-lite"/>
    </source>
</evidence>
<keyword evidence="3" id="KW-1185">Reference proteome</keyword>
<feature type="region of interest" description="Disordered" evidence="1">
    <location>
        <begin position="1"/>
        <end position="79"/>
    </location>
</feature>
<reference evidence="3" key="1">
    <citation type="journal article" date="2019" name="Gigascience">
        <title>De novo genome assembly of the endangered Acer yangbiense, a plant species with extremely small populations endemic to Yunnan Province, China.</title>
        <authorList>
            <person name="Yang J."/>
            <person name="Wariss H.M."/>
            <person name="Tao L."/>
            <person name="Zhang R."/>
            <person name="Yun Q."/>
            <person name="Hollingsworth P."/>
            <person name="Dao Z."/>
            <person name="Luo G."/>
            <person name="Guo H."/>
            <person name="Ma Y."/>
            <person name="Sun W."/>
        </authorList>
    </citation>
    <scope>NUCLEOTIDE SEQUENCE [LARGE SCALE GENOMIC DNA]</scope>
    <source>
        <strain evidence="3">cv. br00</strain>
    </source>
</reference>
<feature type="compositionally biased region" description="Basic and acidic residues" evidence="1">
    <location>
        <begin position="7"/>
        <end position="17"/>
    </location>
</feature>
<accession>A0A5N5N3B3</accession>
<dbReference type="EMBL" id="VDCV01000004">
    <property type="protein sequence ID" value="KAB5560951.1"/>
    <property type="molecule type" value="Genomic_DNA"/>
</dbReference>
<organism evidence="2 3">
    <name type="scientific">Salix brachista</name>
    <dbReference type="NCBI Taxonomy" id="2182728"/>
    <lineage>
        <taxon>Eukaryota</taxon>
        <taxon>Viridiplantae</taxon>
        <taxon>Streptophyta</taxon>
        <taxon>Embryophyta</taxon>
        <taxon>Tracheophyta</taxon>
        <taxon>Spermatophyta</taxon>
        <taxon>Magnoliopsida</taxon>
        <taxon>eudicotyledons</taxon>
        <taxon>Gunneridae</taxon>
        <taxon>Pentapetalae</taxon>
        <taxon>rosids</taxon>
        <taxon>fabids</taxon>
        <taxon>Malpighiales</taxon>
        <taxon>Salicaceae</taxon>
        <taxon>Saliceae</taxon>
        <taxon>Salix</taxon>
    </lineage>
</organism>
<protein>
    <submittedName>
        <fullName evidence="2">Uncharacterized protein</fullName>
    </submittedName>
</protein>
<dbReference type="Proteomes" id="UP000326939">
    <property type="component" value="Chromosome 4"/>
</dbReference>
<evidence type="ECO:0000313" key="3">
    <source>
        <dbReference type="Proteomes" id="UP000326939"/>
    </source>
</evidence>
<feature type="region of interest" description="Disordered" evidence="1">
    <location>
        <begin position="211"/>
        <end position="264"/>
    </location>
</feature>
<comment type="caution">
    <text evidence="2">The sequence shown here is derived from an EMBL/GenBank/DDBJ whole genome shotgun (WGS) entry which is preliminary data.</text>
</comment>
<name>A0A5N5N3B3_9ROSI</name>
<evidence type="ECO:0000313" key="2">
    <source>
        <dbReference type="EMBL" id="KAB5560951.1"/>
    </source>
</evidence>
<dbReference type="PANTHER" id="PTHR36332:SF1">
    <property type="entry name" value="STRESS RESPONSE PROTEIN"/>
    <property type="match status" value="1"/>
</dbReference>
<gene>
    <name evidence="2" type="ORF">DKX38_005908</name>
</gene>
<feature type="compositionally biased region" description="Basic and acidic residues" evidence="1">
    <location>
        <begin position="228"/>
        <end position="264"/>
    </location>
</feature>
<sequence length="264" mass="30035">MIKRRFFKAEHGEKDEASSDSSSSSSDSEADATEQSEDDVVADPEKNSESEDDDKVAEPKEVSESEASSSSGYESEDSSANVIDGYSSALAQVKMFCSCGWSLTNSSYDINTRTGIEILKKQSNATAEESVPDDVPDCILKCKSVYKCRICPRIICLTEETMRTHLISKRHARSEKLMKENRLKVMLNIDNYLFLWPLQFFEWRERQMKRQNASSNFGSHSHRKKGRKGEGAERESPWEKRRDCRVRGTETRWESERDGGQIGE</sequence>
<proteinExistence type="predicted"/>
<feature type="compositionally biased region" description="Acidic residues" evidence="1">
    <location>
        <begin position="28"/>
        <end position="42"/>
    </location>
</feature>
<dbReference type="PANTHER" id="PTHR36332">
    <property type="entry name" value="STRESS RESPONSE PROTEIN"/>
    <property type="match status" value="1"/>
</dbReference>